<dbReference type="OrthoDB" id="258392at2759"/>
<keyword evidence="2" id="KW-1133">Transmembrane helix</keyword>
<dbReference type="RefSeq" id="XP_038049004.1">
    <property type="nucleotide sequence ID" value="XM_038193076.1"/>
</dbReference>
<evidence type="ECO:0000256" key="3">
    <source>
        <dbReference type="SAM" id="SignalP"/>
    </source>
</evidence>
<name>A0A913ZBR2_PATMI</name>
<evidence type="ECO:0000313" key="5">
    <source>
        <dbReference type="Proteomes" id="UP000887568"/>
    </source>
</evidence>
<keyword evidence="3" id="KW-0732">Signal</keyword>
<dbReference type="InterPro" id="IPR000560">
    <property type="entry name" value="His_Pase_clade-2"/>
</dbReference>
<dbReference type="SUPFAM" id="SSF53254">
    <property type="entry name" value="Phosphoglycerate mutase-like"/>
    <property type="match status" value="1"/>
</dbReference>
<evidence type="ECO:0000256" key="1">
    <source>
        <dbReference type="ARBA" id="ARBA00005375"/>
    </source>
</evidence>
<dbReference type="PANTHER" id="PTHR11567">
    <property type="entry name" value="ACID PHOSPHATASE-RELATED"/>
    <property type="match status" value="1"/>
</dbReference>
<dbReference type="PANTHER" id="PTHR11567:SF210">
    <property type="entry name" value="ACID PHOSPHATASE 5-RELATED"/>
    <property type="match status" value="1"/>
</dbReference>
<feature type="chain" id="PRO_5036733288" description="Lysosomal acid phosphatase" evidence="3">
    <location>
        <begin position="25"/>
        <end position="449"/>
    </location>
</feature>
<evidence type="ECO:0000256" key="2">
    <source>
        <dbReference type="SAM" id="Phobius"/>
    </source>
</evidence>
<dbReference type="CDD" id="cd07061">
    <property type="entry name" value="HP_HAP_like"/>
    <property type="match status" value="1"/>
</dbReference>
<reference evidence="4" key="1">
    <citation type="submission" date="2022-11" db="UniProtKB">
        <authorList>
            <consortium name="EnsemblMetazoa"/>
        </authorList>
    </citation>
    <scope>IDENTIFICATION</scope>
</reference>
<accession>A0A913ZBR2</accession>
<dbReference type="Pfam" id="PF00328">
    <property type="entry name" value="His_Phos_2"/>
    <property type="match status" value="1"/>
</dbReference>
<dbReference type="GO" id="GO:0005764">
    <property type="term" value="C:lysosome"/>
    <property type="evidence" value="ECO:0007669"/>
    <property type="project" value="TreeGrafter"/>
</dbReference>
<feature type="signal peptide" evidence="3">
    <location>
        <begin position="1"/>
        <end position="24"/>
    </location>
</feature>
<keyword evidence="2" id="KW-0812">Transmembrane</keyword>
<proteinExistence type="inferred from homology"/>
<protein>
    <recommendedName>
        <fullName evidence="6">Lysosomal acid phosphatase</fullName>
    </recommendedName>
</protein>
<dbReference type="Proteomes" id="UP000887568">
    <property type="component" value="Unplaced"/>
</dbReference>
<dbReference type="InterPro" id="IPR050645">
    <property type="entry name" value="Histidine_acid_phosphatase"/>
</dbReference>
<keyword evidence="5" id="KW-1185">Reference proteome</keyword>
<comment type="similarity">
    <text evidence="1">Belongs to the histidine acid phosphatase family.</text>
</comment>
<dbReference type="AlphaFoldDB" id="A0A913ZBR2"/>
<organism evidence="4 5">
    <name type="scientific">Patiria miniata</name>
    <name type="common">Bat star</name>
    <name type="synonym">Asterina miniata</name>
    <dbReference type="NCBI Taxonomy" id="46514"/>
    <lineage>
        <taxon>Eukaryota</taxon>
        <taxon>Metazoa</taxon>
        <taxon>Echinodermata</taxon>
        <taxon>Eleutherozoa</taxon>
        <taxon>Asterozoa</taxon>
        <taxon>Asteroidea</taxon>
        <taxon>Valvatacea</taxon>
        <taxon>Valvatida</taxon>
        <taxon>Asterinidae</taxon>
        <taxon>Patiria</taxon>
    </lineage>
</organism>
<evidence type="ECO:0008006" key="6">
    <source>
        <dbReference type="Google" id="ProtNLM"/>
    </source>
</evidence>
<dbReference type="GeneID" id="119722770"/>
<dbReference type="GO" id="GO:0003993">
    <property type="term" value="F:acid phosphatase activity"/>
    <property type="evidence" value="ECO:0007669"/>
    <property type="project" value="TreeGrafter"/>
</dbReference>
<dbReference type="Gene3D" id="3.40.50.1240">
    <property type="entry name" value="Phosphoglycerate mutase-like"/>
    <property type="match status" value="1"/>
</dbReference>
<keyword evidence="2" id="KW-0472">Membrane</keyword>
<feature type="transmembrane region" description="Helical" evidence="2">
    <location>
        <begin position="389"/>
        <end position="412"/>
    </location>
</feature>
<sequence length="449" mass="51201">MAAPAEFIWCFVIIFAAFCSTSSSNRTLKLTHVLFRHGNRSPIKAYPSDPYQEDTWPQGFGQLTQEGMRQHYELGKWLRQRYVTDSRLLNSSYVRTEIHVHSTAYDRTLMSAQSNLAGLYPPQGRQMWNEQLSWQPIPVFTKPTSENHLLVADNHLDCPRLEELGKENEKLHVHEDYISKNKDFFDTLAKHAGYDVSNVTYQNFTRIADSWYFEIRDGRSLPTWATQDIIDRVLPMLDFSYASEVQNEEYFRLRSGTLLNEVVTHFKAVTEGTETTKLYMYSGHDDNVAWLLRSLNVFNNLGPPPASCVMIELYLEDDKSYTVDVLFKNNTKAEPIKLPMPGTKGPCTLDHFFEITKDCVVTDAVTACKAQGTSGHNSGFLPKTWNTGWILAAGAMLLAVVIAVGMIVLLFIGTRRRKQLRKARQMQPISFRLLGHTATDSEDESVFDT</sequence>
<dbReference type="EnsemblMetazoa" id="XM_038193076.1">
    <property type="protein sequence ID" value="XP_038049004.1"/>
    <property type="gene ID" value="LOC119722770"/>
</dbReference>
<dbReference type="GO" id="GO:0007040">
    <property type="term" value="P:lysosome organization"/>
    <property type="evidence" value="ECO:0007669"/>
    <property type="project" value="TreeGrafter"/>
</dbReference>
<dbReference type="InterPro" id="IPR029033">
    <property type="entry name" value="His_PPase_superfam"/>
</dbReference>
<evidence type="ECO:0000313" key="4">
    <source>
        <dbReference type="EnsemblMetazoa" id="XP_038049004.1"/>
    </source>
</evidence>